<evidence type="ECO:0000313" key="2">
    <source>
        <dbReference type="Proteomes" id="UP000004814"/>
    </source>
</evidence>
<dbReference type="PATRIC" id="fig|396597.7.peg.148"/>
<protein>
    <submittedName>
        <fullName evidence="1">Uncharacterized protein</fullName>
    </submittedName>
</protein>
<organism evidence="1 2">
    <name type="scientific">Burkholderia ambifaria MEX-5</name>
    <dbReference type="NCBI Taxonomy" id="396597"/>
    <lineage>
        <taxon>Bacteria</taxon>
        <taxon>Pseudomonadati</taxon>
        <taxon>Pseudomonadota</taxon>
        <taxon>Betaproteobacteria</taxon>
        <taxon>Burkholderiales</taxon>
        <taxon>Burkholderiaceae</taxon>
        <taxon>Burkholderia</taxon>
        <taxon>Burkholderia cepacia complex</taxon>
    </lineage>
</organism>
<name>B1TH22_9BURK</name>
<dbReference type="EMBL" id="ABLK01000607">
    <property type="protein sequence ID" value="EDT37133.1"/>
    <property type="molecule type" value="Genomic_DNA"/>
</dbReference>
<gene>
    <name evidence="1" type="ORF">BamMEX5DRAFT_7089</name>
</gene>
<evidence type="ECO:0000313" key="1">
    <source>
        <dbReference type="EMBL" id="EDT37133.1"/>
    </source>
</evidence>
<accession>B1TH22</accession>
<comment type="caution">
    <text evidence="1">The sequence shown here is derived from an EMBL/GenBank/DDBJ whole genome shotgun (WGS) entry which is preliminary data.</text>
</comment>
<sequence>MTGKLPKETFRNTIDLMKFSYHFDQRLSQFLSGDVALSRKVVSVRDASSCIEAMRATGLC</sequence>
<dbReference type="AlphaFoldDB" id="B1TH22"/>
<reference evidence="1 2" key="1">
    <citation type="submission" date="2008-03" db="EMBL/GenBank/DDBJ databases">
        <title>Sequencing of the draft genome and assembly of Burkholderia ambifaria MEX-5.</title>
        <authorList>
            <consortium name="US DOE Joint Genome Institute (JGI-PGF)"/>
            <person name="Copeland A."/>
            <person name="Lucas S."/>
            <person name="Lapidus A."/>
            <person name="Glavina del Rio T."/>
            <person name="Dalin E."/>
            <person name="Tice H."/>
            <person name="Bruce D."/>
            <person name="Goodwin L."/>
            <person name="Pitluck S."/>
            <person name="Larimer F."/>
            <person name="Land M.L."/>
            <person name="Hauser L."/>
            <person name="Tiedje J."/>
            <person name="Richardson P."/>
        </authorList>
    </citation>
    <scope>NUCLEOTIDE SEQUENCE [LARGE SCALE GENOMIC DNA]</scope>
    <source>
        <strain evidence="1 2">MEX-5</strain>
    </source>
</reference>
<dbReference type="Proteomes" id="UP000004814">
    <property type="component" value="Unassembled WGS sequence"/>
</dbReference>
<proteinExistence type="predicted"/>